<feature type="domain" description="UvrD-like helicase C-terminal" evidence="17">
    <location>
        <begin position="301"/>
        <end position="585"/>
    </location>
</feature>
<dbReference type="GO" id="GO:0003677">
    <property type="term" value="F:DNA binding"/>
    <property type="evidence" value="ECO:0007669"/>
    <property type="project" value="UniProtKB-KW"/>
</dbReference>
<evidence type="ECO:0000256" key="9">
    <source>
        <dbReference type="ARBA" id="ARBA00023125"/>
    </source>
</evidence>
<dbReference type="PROSITE" id="PS51217">
    <property type="entry name" value="UVRD_HELICASE_CTER"/>
    <property type="match status" value="1"/>
</dbReference>
<dbReference type="Gene3D" id="3.90.320.10">
    <property type="match status" value="1"/>
</dbReference>
<keyword evidence="6 15" id="KW-0347">Helicase</keyword>
<dbReference type="InterPro" id="IPR013986">
    <property type="entry name" value="DExx_box_DNA_helicase_dom_sf"/>
</dbReference>
<dbReference type="EMBL" id="PEWV01000062">
    <property type="protein sequence ID" value="PIU41299.1"/>
    <property type="molecule type" value="Genomic_DNA"/>
</dbReference>
<gene>
    <name evidence="18" type="ORF">COS99_06280</name>
</gene>
<dbReference type="PANTHER" id="PTHR11070:SF48">
    <property type="entry name" value="ATP-DEPENDENT HELICASE_NUCLEASE SUBUNIT A"/>
    <property type="match status" value="1"/>
</dbReference>
<dbReference type="InterPro" id="IPR038726">
    <property type="entry name" value="PDDEXK_AddAB-type"/>
</dbReference>
<dbReference type="GO" id="GO:0004527">
    <property type="term" value="F:exonuclease activity"/>
    <property type="evidence" value="ECO:0007669"/>
    <property type="project" value="UniProtKB-KW"/>
</dbReference>
<accession>A0A2J0KU38</accession>
<dbReference type="CDD" id="cd17932">
    <property type="entry name" value="DEXQc_UvrD"/>
    <property type="match status" value="1"/>
</dbReference>
<keyword evidence="9" id="KW-0238">DNA-binding</keyword>
<dbReference type="SUPFAM" id="SSF52980">
    <property type="entry name" value="Restriction endonuclease-like"/>
    <property type="match status" value="1"/>
</dbReference>
<evidence type="ECO:0000259" key="16">
    <source>
        <dbReference type="PROSITE" id="PS51198"/>
    </source>
</evidence>
<evidence type="ECO:0000256" key="4">
    <source>
        <dbReference type="ARBA" id="ARBA00022763"/>
    </source>
</evidence>
<keyword evidence="2" id="KW-0540">Nuclease</keyword>
<dbReference type="Pfam" id="PF12705">
    <property type="entry name" value="PDDEXK_1"/>
    <property type="match status" value="1"/>
</dbReference>
<keyword evidence="5 15" id="KW-0378">Hydrolase</keyword>
<evidence type="ECO:0000256" key="3">
    <source>
        <dbReference type="ARBA" id="ARBA00022741"/>
    </source>
</evidence>
<keyword evidence="4" id="KW-0227">DNA damage</keyword>
<keyword evidence="10" id="KW-0234">DNA repair</keyword>
<keyword evidence="3 15" id="KW-0547">Nucleotide-binding</keyword>
<dbReference type="AlphaFoldDB" id="A0A2J0KU38"/>
<dbReference type="InterPro" id="IPR011604">
    <property type="entry name" value="PDDEXK-like_dom_sf"/>
</dbReference>
<dbReference type="Pfam" id="PF13361">
    <property type="entry name" value="UvrD_C"/>
    <property type="match status" value="1"/>
</dbReference>
<evidence type="ECO:0000256" key="10">
    <source>
        <dbReference type="ARBA" id="ARBA00023204"/>
    </source>
</evidence>
<proteinExistence type="inferred from homology"/>
<dbReference type="GO" id="GO:0033202">
    <property type="term" value="C:DNA helicase complex"/>
    <property type="evidence" value="ECO:0007669"/>
    <property type="project" value="TreeGrafter"/>
</dbReference>
<dbReference type="EC" id="5.6.2.4" evidence="13"/>
<evidence type="ECO:0000256" key="5">
    <source>
        <dbReference type="ARBA" id="ARBA00022801"/>
    </source>
</evidence>
<feature type="domain" description="UvrD-like helicase ATP-binding" evidence="16">
    <location>
        <begin position="7"/>
        <end position="300"/>
    </location>
</feature>
<evidence type="ECO:0000256" key="11">
    <source>
        <dbReference type="ARBA" id="ARBA00023235"/>
    </source>
</evidence>
<dbReference type="GO" id="GO:0000725">
    <property type="term" value="P:recombinational repair"/>
    <property type="evidence" value="ECO:0007669"/>
    <property type="project" value="TreeGrafter"/>
</dbReference>
<name>A0A2J0KU38_9BACT</name>
<evidence type="ECO:0000256" key="1">
    <source>
        <dbReference type="ARBA" id="ARBA00009922"/>
    </source>
</evidence>
<dbReference type="Gene3D" id="1.10.486.10">
    <property type="entry name" value="PCRA, domain 4"/>
    <property type="match status" value="1"/>
</dbReference>
<dbReference type="GO" id="GO:0043138">
    <property type="term" value="F:3'-5' DNA helicase activity"/>
    <property type="evidence" value="ECO:0007669"/>
    <property type="project" value="UniProtKB-EC"/>
</dbReference>
<evidence type="ECO:0000256" key="8">
    <source>
        <dbReference type="ARBA" id="ARBA00022840"/>
    </source>
</evidence>
<evidence type="ECO:0000256" key="6">
    <source>
        <dbReference type="ARBA" id="ARBA00022806"/>
    </source>
</evidence>
<dbReference type="Proteomes" id="UP000230052">
    <property type="component" value="Unassembled WGS sequence"/>
</dbReference>
<evidence type="ECO:0000256" key="12">
    <source>
        <dbReference type="ARBA" id="ARBA00034617"/>
    </source>
</evidence>
<sequence>MKEDILKDLNPEQHKAVTTLDGPILIVAGAGTGKTKVITHRIAHLIKSFPHLNPSNFLAVTFSKKASEEMLTRVEDLIGEHKDELWISTFHSFCHRILKDRSLDIGLPRNFRLLDRTGQSIFFKGIIPDLDLKYYLNLADPFSPINDFVRFISRCKDDLISPEEYLKYVNGIKDKEEKASKKEMAKIYVEYEKRMRETNCLDFGDLLIFTIKLFKSKPSILAEYEGQFHYILVDEFQDTNIAQIELLSMLSEKRKNICVVGDDDQAIYRFRGASYASFIKFKEKFPDLISLKLTQNYRSTKKILCASETLIKNNNPDRYDPQKNLWTTNSEGAVVDIVATNDYDSEAQVVVDAIKKICKKEKDYSRIAVLYRAHSHNEELLKRLKFEDIPYNIAGPAGLLERDEIKDIVAILAVLNDPRDSISLFRVLSIKRFGIDLDEIIELNKKARDEKKLLYDIIKDLEIKKIIKKETVTKLEEFNNLLKHLISLSNKVDIENLFYEIMEKTGYVKDLVIDLNRENELKLSNIGRFYRFINNYIQQNEKVMLFAFIAYLYAYIEAGGDMAESSEAPENENGVRLMTIHQAKGLEFSYVFIISLVQNRFPTRQRPDAIPFPVQLMKEELPKGNFHLQEERRLFYVALTRAKEKVFISTVNKPYHKESVFLNEILSEGSSNCVKKVYAEYDKEELGYKVKLGLSKKDLVILESKQRIMQAIDELEKRKSFDEGLADNIFERIKKEYYKLTGRLKSAKKDNTEEKLQLEKTFIPLPEELRLSYTQIDTFINCPLKYKFHYIYTIPTRPAASLRFGSDMHDTLEDFYIQIKGGRTPTLDDLYKIYLSHWNSLGYVNKTQEMQYQKSGFEILKKFYDTNKGHLLPPLYIEEEFLIKIGDCYFTGYIDRVDELSDGGVEIIDYKTGTPKTKAFVDKSMQLDLYAIACREILKLEPKVLSFYFLTNNEKVSTVCNPEELEDTKEFIASTAVQIRSQNFQPNPGRRCRWCDYRIICPAAQL</sequence>
<evidence type="ECO:0000256" key="14">
    <source>
        <dbReference type="ARBA" id="ARBA00048988"/>
    </source>
</evidence>
<dbReference type="Pfam" id="PF00580">
    <property type="entry name" value="UvrD-helicase"/>
    <property type="match status" value="1"/>
</dbReference>
<keyword evidence="11" id="KW-0413">Isomerase</keyword>
<evidence type="ECO:0000256" key="7">
    <source>
        <dbReference type="ARBA" id="ARBA00022839"/>
    </source>
</evidence>
<dbReference type="SUPFAM" id="SSF52540">
    <property type="entry name" value="P-loop containing nucleoside triphosphate hydrolases"/>
    <property type="match status" value="1"/>
</dbReference>
<reference evidence="18 19" key="1">
    <citation type="submission" date="2017-09" db="EMBL/GenBank/DDBJ databases">
        <title>Depth-based differentiation of microbial function through sediment-hosted aquifers and enrichment of novel symbionts in the deep terrestrial subsurface.</title>
        <authorList>
            <person name="Probst A.J."/>
            <person name="Ladd B."/>
            <person name="Jarett J.K."/>
            <person name="Geller-Mcgrath D.E."/>
            <person name="Sieber C.M."/>
            <person name="Emerson J.B."/>
            <person name="Anantharaman K."/>
            <person name="Thomas B.C."/>
            <person name="Malmstrom R."/>
            <person name="Stieglmeier M."/>
            <person name="Klingl A."/>
            <person name="Woyke T."/>
            <person name="Ryan C.M."/>
            <person name="Banfield J.F."/>
        </authorList>
    </citation>
    <scope>NUCLEOTIDE SEQUENCE [LARGE SCALE GENOMIC DNA]</scope>
    <source>
        <strain evidence="18">CG07_land_8_20_14_0_80_42_15</strain>
    </source>
</reference>
<evidence type="ECO:0000313" key="19">
    <source>
        <dbReference type="Proteomes" id="UP000230052"/>
    </source>
</evidence>
<dbReference type="InterPro" id="IPR014016">
    <property type="entry name" value="UvrD-like_ATP-bd"/>
</dbReference>
<dbReference type="InterPro" id="IPR011335">
    <property type="entry name" value="Restrct_endonuc-II-like"/>
</dbReference>
<evidence type="ECO:0000259" key="17">
    <source>
        <dbReference type="PROSITE" id="PS51217"/>
    </source>
</evidence>
<dbReference type="Gene3D" id="3.40.50.300">
    <property type="entry name" value="P-loop containing nucleotide triphosphate hydrolases"/>
    <property type="match status" value="2"/>
</dbReference>
<keyword evidence="8 15" id="KW-0067">ATP-binding</keyword>
<comment type="similarity">
    <text evidence="1">Belongs to the helicase family. UvrD subfamily.</text>
</comment>
<dbReference type="InterPro" id="IPR027417">
    <property type="entry name" value="P-loop_NTPase"/>
</dbReference>
<evidence type="ECO:0000313" key="18">
    <source>
        <dbReference type="EMBL" id="PIU41299.1"/>
    </source>
</evidence>
<dbReference type="PROSITE" id="PS51198">
    <property type="entry name" value="UVRD_HELICASE_ATP_BIND"/>
    <property type="match status" value="1"/>
</dbReference>
<evidence type="ECO:0000256" key="2">
    <source>
        <dbReference type="ARBA" id="ARBA00022722"/>
    </source>
</evidence>
<dbReference type="InterPro" id="IPR000212">
    <property type="entry name" value="DNA_helicase_UvrD/REP"/>
</dbReference>
<dbReference type="InterPro" id="IPR014017">
    <property type="entry name" value="DNA_helicase_UvrD-like_C"/>
</dbReference>
<evidence type="ECO:0000256" key="15">
    <source>
        <dbReference type="PROSITE-ProRule" id="PRU00560"/>
    </source>
</evidence>
<keyword evidence="7" id="KW-0269">Exonuclease</keyword>
<dbReference type="GO" id="GO:0005524">
    <property type="term" value="F:ATP binding"/>
    <property type="evidence" value="ECO:0007669"/>
    <property type="project" value="UniProtKB-UniRule"/>
</dbReference>
<comment type="catalytic activity">
    <reaction evidence="14">
        <text>ATP + H2O = ADP + phosphate + H(+)</text>
        <dbReference type="Rhea" id="RHEA:13065"/>
        <dbReference type="ChEBI" id="CHEBI:15377"/>
        <dbReference type="ChEBI" id="CHEBI:15378"/>
        <dbReference type="ChEBI" id="CHEBI:30616"/>
        <dbReference type="ChEBI" id="CHEBI:43474"/>
        <dbReference type="ChEBI" id="CHEBI:456216"/>
        <dbReference type="EC" id="5.6.2.4"/>
    </reaction>
</comment>
<comment type="caution">
    <text evidence="18">The sequence shown here is derived from an EMBL/GenBank/DDBJ whole genome shotgun (WGS) entry which is preliminary data.</text>
</comment>
<dbReference type="PANTHER" id="PTHR11070">
    <property type="entry name" value="UVRD / RECB / PCRA DNA HELICASE FAMILY MEMBER"/>
    <property type="match status" value="1"/>
</dbReference>
<comment type="catalytic activity">
    <reaction evidence="12">
        <text>Couples ATP hydrolysis with the unwinding of duplex DNA by translocating in the 3'-5' direction.</text>
        <dbReference type="EC" id="5.6.2.4"/>
    </reaction>
</comment>
<dbReference type="GO" id="GO:0005829">
    <property type="term" value="C:cytosol"/>
    <property type="evidence" value="ECO:0007669"/>
    <property type="project" value="TreeGrafter"/>
</dbReference>
<feature type="binding site" evidence="15">
    <location>
        <begin position="28"/>
        <end position="35"/>
    </location>
    <ligand>
        <name>ATP</name>
        <dbReference type="ChEBI" id="CHEBI:30616"/>
    </ligand>
</feature>
<organism evidence="18 19">
    <name type="scientific">Candidatus Aquitaenariimonas noxiae</name>
    <dbReference type="NCBI Taxonomy" id="1974741"/>
    <lineage>
        <taxon>Bacteria</taxon>
        <taxon>Pseudomonadati</taxon>
        <taxon>Candidatus Omnitrophota</taxon>
        <taxon>Candidatus Aquitaenariimonas</taxon>
    </lineage>
</organism>
<evidence type="ECO:0000256" key="13">
    <source>
        <dbReference type="ARBA" id="ARBA00034808"/>
    </source>
</evidence>
<dbReference type="Gene3D" id="1.10.10.160">
    <property type="match status" value="1"/>
</dbReference>
<protein>
    <recommendedName>
        <fullName evidence="13">DNA 3'-5' helicase</fullName>
        <ecNumber evidence="13">5.6.2.4</ecNumber>
    </recommendedName>
</protein>